<sequence>MSVLMKVKKRLKYINPLLWSACNIKKEQFAYEFALVFYVKKV</sequence>
<proteinExistence type="predicted"/>
<reference evidence="1 2" key="1">
    <citation type="submission" date="2016-05" db="EMBL/GenBank/DDBJ databases">
        <title>Bacillus thuringiensis and Bacillus weihenstephanensis as novel biocontrol agents of wilt causing Verticillium species.</title>
        <authorList>
            <person name="Hollensteiner J."/>
            <person name="Wemheuer F."/>
            <person name="Harting R."/>
            <person name="Kolarzyk A."/>
            <person name="Diaz-Valerio S."/>
            <person name="Poehlein A."/>
            <person name="Brzuszkiewicz E."/>
            <person name="Nesemann K."/>
            <person name="Braus-Stromeyer S."/>
            <person name="Braus G."/>
            <person name="Daniel R."/>
            <person name="Liesegang H."/>
        </authorList>
    </citation>
    <scope>NUCLEOTIDE SEQUENCE [LARGE SCALE GENOMIC DNA]</scope>
    <source>
        <strain evidence="1 2">GOE11</strain>
    </source>
</reference>
<evidence type="ECO:0000313" key="1">
    <source>
        <dbReference type="EMBL" id="OFE00127.1"/>
    </source>
</evidence>
<evidence type="ECO:0000313" key="2">
    <source>
        <dbReference type="Proteomes" id="UP000175835"/>
    </source>
</evidence>
<organism evidence="1 2">
    <name type="scientific">Bacillus mycoides</name>
    <dbReference type="NCBI Taxonomy" id="1405"/>
    <lineage>
        <taxon>Bacteria</taxon>
        <taxon>Bacillati</taxon>
        <taxon>Bacillota</taxon>
        <taxon>Bacilli</taxon>
        <taxon>Bacillales</taxon>
        <taxon>Bacillaceae</taxon>
        <taxon>Bacillus</taxon>
        <taxon>Bacillus cereus group</taxon>
    </lineage>
</organism>
<comment type="caution">
    <text evidence="1">The sequence shown here is derived from an EMBL/GenBank/DDBJ whole genome shotgun (WGS) entry which is preliminary data.</text>
</comment>
<dbReference type="EMBL" id="LXLX01000014">
    <property type="protein sequence ID" value="OFE00127.1"/>
    <property type="molecule type" value="Genomic_DNA"/>
</dbReference>
<dbReference type="Proteomes" id="UP000175835">
    <property type="component" value="Unassembled WGS sequence"/>
</dbReference>
<name>A0A1D3MUS1_BACMY</name>
<accession>A0A1D3MUS1</accession>
<dbReference type="AlphaFoldDB" id="A0A1D3MUS1"/>
<dbReference type="RefSeq" id="WP_002203353.1">
    <property type="nucleotide sequence ID" value="NZ_FMJF01000034.1"/>
</dbReference>
<protein>
    <submittedName>
        <fullName evidence="1">Uncharacterized protein</fullName>
    </submittedName>
</protein>
<gene>
    <name evidence="1" type="ORF">BWGOE11_08210</name>
</gene>